<evidence type="ECO:0000256" key="1">
    <source>
        <dbReference type="SAM" id="MobiDB-lite"/>
    </source>
</evidence>
<evidence type="ECO:0000259" key="2">
    <source>
        <dbReference type="Pfam" id="PF13926"/>
    </source>
</evidence>
<dbReference type="AlphaFoldDB" id="A0AAD7JPB5"/>
<sequence>MHEDNIEQPEQVDSSPDDEDDDSDPEAILYLKQQFDIFVQGLVYLFVDPEAGQRDENYYQHSKEVIANRSVALGEEILSSTCKAPFKATLLERPRVRFTKYVGPSTVCAGCWQRGWLSCGAPRYKVNSKKGTYDGSTLEDTEEEHEIESYVTETHFKDNNAVAPFKPYLHTLKVVVGNRCFQRGMFLCVPQ</sequence>
<evidence type="ECO:0000313" key="4">
    <source>
        <dbReference type="Proteomes" id="UP001215280"/>
    </source>
</evidence>
<feature type="region of interest" description="Disordered" evidence="1">
    <location>
        <begin position="1"/>
        <end position="24"/>
    </location>
</feature>
<dbReference type="Proteomes" id="UP001215280">
    <property type="component" value="Unassembled WGS sequence"/>
</dbReference>
<keyword evidence="4" id="KW-1185">Reference proteome</keyword>
<protein>
    <recommendedName>
        <fullName evidence="2">DUF4211 domain-containing protein</fullName>
    </recommendedName>
</protein>
<dbReference type="InterPro" id="IPR025451">
    <property type="entry name" value="DUF4211"/>
</dbReference>
<dbReference type="Pfam" id="PF13926">
    <property type="entry name" value="DUF4211"/>
    <property type="match status" value="1"/>
</dbReference>
<feature type="domain" description="DUF4211" evidence="2">
    <location>
        <begin position="31"/>
        <end position="113"/>
    </location>
</feature>
<accession>A0AAD7JPB5</accession>
<feature type="compositionally biased region" description="Acidic residues" evidence="1">
    <location>
        <begin position="15"/>
        <end position="24"/>
    </location>
</feature>
<dbReference type="EMBL" id="JARJLG010000026">
    <property type="protein sequence ID" value="KAJ7769130.1"/>
    <property type="molecule type" value="Genomic_DNA"/>
</dbReference>
<reference evidence="3" key="1">
    <citation type="submission" date="2023-03" db="EMBL/GenBank/DDBJ databases">
        <title>Massive genome expansion in bonnet fungi (Mycena s.s.) driven by repeated elements and novel gene families across ecological guilds.</title>
        <authorList>
            <consortium name="Lawrence Berkeley National Laboratory"/>
            <person name="Harder C.B."/>
            <person name="Miyauchi S."/>
            <person name="Viragh M."/>
            <person name="Kuo A."/>
            <person name="Thoen E."/>
            <person name="Andreopoulos B."/>
            <person name="Lu D."/>
            <person name="Skrede I."/>
            <person name="Drula E."/>
            <person name="Henrissat B."/>
            <person name="Morin E."/>
            <person name="Kohler A."/>
            <person name="Barry K."/>
            <person name="LaButti K."/>
            <person name="Morin E."/>
            <person name="Salamov A."/>
            <person name="Lipzen A."/>
            <person name="Mereny Z."/>
            <person name="Hegedus B."/>
            <person name="Baldrian P."/>
            <person name="Stursova M."/>
            <person name="Weitz H."/>
            <person name="Taylor A."/>
            <person name="Grigoriev I.V."/>
            <person name="Nagy L.G."/>
            <person name="Martin F."/>
            <person name="Kauserud H."/>
        </authorList>
    </citation>
    <scope>NUCLEOTIDE SEQUENCE</scope>
    <source>
        <strain evidence="3">CBHHK188m</strain>
    </source>
</reference>
<organism evidence="3 4">
    <name type="scientific">Mycena maculata</name>
    <dbReference type="NCBI Taxonomy" id="230809"/>
    <lineage>
        <taxon>Eukaryota</taxon>
        <taxon>Fungi</taxon>
        <taxon>Dikarya</taxon>
        <taxon>Basidiomycota</taxon>
        <taxon>Agaricomycotina</taxon>
        <taxon>Agaricomycetes</taxon>
        <taxon>Agaricomycetidae</taxon>
        <taxon>Agaricales</taxon>
        <taxon>Marasmiineae</taxon>
        <taxon>Mycenaceae</taxon>
        <taxon>Mycena</taxon>
    </lineage>
</organism>
<proteinExistence type="predicted"/>
<gene>
    <name evidence="3" type="ORF">DFH07DRAFT_291036</name>
</gene>
<name>A0AAD7JPB5_9AGAR</name>
<comment type="caution">
    <text evidence="3">The sequence shown here is derived from an EMBL/GenBank/DDBJ whole genome shotgun (WGS) entry which is preliminary data.</text>
</comment>
<evidence type="ECO:0000313" key="3">
    <source>
        <dbReference type="EMBL" id="KAJ7769130.1"/>
    </source>
</evidence>